<proteinExistence type="predicted"/>
<dbReference type="OrthoDB" id="10298573at2759"/>
<evidence type="ECO:0000313" key="1">
    <source>
        <dbReference type="EMBL" id="PON68739.1"/>
    </source>
</evidence>
<comment type="caution">
    <text evidence="1">The sequence shown here is derived from an EMBL/GenBank/DDBJ whole genome shotgun (WGS) entry which is preliminary data.</text>
</comment>
<organism evidence="1 2">
    <name type="scientific">Parasponia andersonii</name>
    <name type="common">Sponia andersonii</name>
    <dbReference type="NCBI Taxonomy" id="3476"/>
    <lineage>
        <taxon>Eukaryota</taxon>
        <taxon>Viridiplantae</taxon>
        <taxon>Streptophyta</taxon>
        <taxon>Embryophyta</taxon>
        <taxon>Tracheophyta</taxon>
        <taxon>Spermatophyta</taxon>
        <taxon>Magnoliopsida</taxon>
        <taxon>eudicotyledons</taxon>
        <taxon>Gunneridae</taxon>
        <taxon>Pentapetalae</taxon>
        <taxon>rosids</taxon>
        <taxon>fabids</taxon>
        <taxon>Rosales</taxon>
        <taxon>Cannabaceae</taxon>
        <taxon>Parasponia</taxon>
    </lineage>
</organism>
<feature type="non-terminal residue" evidence="1">
    <location>
        <position position="1"/>
    </location>
</feature>
<reference evidence="2" key="1">
    <citation type="submission" date="2016-06" db="EMBL/GenBank/DDBJ databases">
        <title>Parallel loss of symbiosis genes in relatives of nitrogen-fixing non-legume Parasponia.</title>
        <authorList>
            <person name="Van Velzen R."/>
            <person name="Holmer R."/>
            <person name="Bu F."/>
            <person name="Rutten L."/>
            <person name="Van Zeijl A."/>
            <person name="Liu W."/>
            <person name="Santuari L."/>
            <person name="Cao Q."/>
            <person name="Sharma T."/>
            <person name="Shen D."/>
            <person name="Roswanjaya Y."/>
            <person name="Wardhani T."/>
            <person name="Kalhor M.S."/>
            <person name="Jansen J."/>
            <person name="Van den Hoogen J."/>
            <person name="Gungor B."/>
            <person name="Hartog M."/>
            <person name="Hontelez J."/>
            <person name="Verver J."/>
            <person name="Yang W.-C."/>
            <person name="Schijlen E."/>
            <person name="Repin R."/>
            <person name="Schilthuizen M."/>
            <person name="Schranz E."/>
            <person name="Heidstra R."/>
            <person name="Miyata K."/>
            <person name="Fedorova E."/>
            <person name="Kohlen W."/>
            <person name="Bisseling T."/>
            <person name="Smit S."/>
            <person name="Geurts R."/>
        </authorList>
    </citation>
    <scope>NUCLEOTIDE SEQUENCE [LARGE SCALE GENOMIC DNA]</scope>
    <source>
        <strain evidence="2">cv. WU1-14</strain>
    </source>
</reference>
<evidence type="ECO:0000313" key="2">
    <source>
        <dbReference type="Proteomes" id="UP000237105"/>
    </source>
</evidence>
<keyword evidence="2" id="KW-1185">Reference proteome</keyword>
<sequence length="101" mass="12026">FLLMKCYSWMEMWALRLCLSPNYQRKQLEIPCNFPWNWKDFATQRKTNTLEINDWFSNGEIALYSPWQVKDLGCDEFEDLVYVNVVGCTGKKQCCIEGLRI</sequence>
<name>A0A2P5D605_PARAD</name>
<dbReference type="AlphaFoldDB" id="A0A2P5D605"/>
<protein>
    <submittedName>
        <fullName evidence="1">Uncharacterized protein</fullName>
    </submittedName>
</protein>
<dbReference type="EMBL" id="JXTB01000060">
    <property type="protein sequence ID" value="PON68739.1"/>
    <property type="molecule type" value="Genomic_DNA"/>
</dbReference>
<accession>A0A2P5D605</accession>
<gene>
    <name evidence="1" type="ORF">PanWU01x14_093460</name>
</gene>
<dbReference type="Proteomes" id="UP000237105">
    <property type="component" value="Unassembled WGS sequence"/>
</dbReference>